<reference evidence="4" key="1">
    <citation type="submission" date="2016-06" db="UniProtKB">
        <authorList>
            <consortium name="WormBaseParasite"/>
        </authorList>
    </citation>
    <scope>IDENTIFICATION</scope>
</reference>
<evidence type="ECO:0000313" key="3">
    <source>
        <dbReference type="Proteomes" id="UP000267606"/>
    </source>
</evidence>
<organism evidence="4">
    <name type="scientific">Onchocerca flexuosa</name>
    <dbReference type="NCBI Taxonomy" id="387005"/>
    <lineage>
        <taxon>Eukaryota</taxon>
        <taxon>Metazoa</taxon>
        <taxon>Ecdysozoa</taxon>
        <taxon>Nematoda</taxon>
        <taxon>Chromadorea</taxon>
        <taxon>Rhabditida</taxon>
        <taxon>Spirurina</taxon>
        <taxon>Spiruromorpha</taxon>
        <taxon>Filarioidea</taxon>
        <taxon>Onchocercidae</taxon>
        <taxon>Onchocerca</taxon>
    </lineage>
</organism>
<protein>
    <submittedName>
        <fullName evidence="2 4">Uncharacterized protein</fullName>
    </submittedName>
</protein>
<name>A0A183HVJ4_9BILA</name>
<evidence type="ECO:0000313" key="2">
    <source>
        <dbReference type="EMBL" id="VDO76911.1"/>
    </source>
</evidence>
<dbReference type="EMBL" id="UZAJ01016663">
    <property type="protein sequence ID" value="VDO76911.1"/>
    <property type="molecule type" value="Genomic_DNA"/>
</dbReference>
<gene>
    <name evidence="2" type="ORF">OFLC_LOCUS11501</name>
</gene>
<proteinExistence type="predicted"/>
<reference evidence="2 3" key="2">
    <citation type="submission" date="2018-11" db="EMBL/GenBank/DDBJ databases">
        <authorList>
            <consortium name="Pathogen Informatics"/>
        </authorList>
    </citation>
    <scope>NUCLEOTIDE SEQUENCE [LARGE SCALE GENOMIC DNA]</scope>
</reference>
<evidence type="ECO:0000256" key="1">
    <source>
        <dbReference type="SAM" id="Phobius"/>
    </source>
</evidence>
<keyword evidence="1" id="KW-1133">Transmembrane helix</keyword>
<dbReference type="Proteomes" id="UP000267606">
    <property type="component" value="Unassembled WGS sequence"/>
</dbReference>
<keyword evidence="3" id="KW-1185">Reference proteome</keyword>
<sequence>MINEIFENILHNVAVFLFPDYFAWLIIHR</sequence>
<accession>A0A183HVJ4</accession>
<feature type="transmembrane region" description="Helical" evidence="1">
    <location>
        <begin position="9"/>
        <end position="27"/>
    </location>
</feature>
<evidence type="ECO:0000313" key="4">
    <source>
        <dbReference type="WBParaSite" id="OFLC_0001150601-mRNA-1"/>
    </source>
</evidence>
<keyword evidence="1" id="KW-0812">Transmembrane</keyword>
<keyword evidence="1" id="KW-0472">Membrane</keyword>
<dbReference type="AlphaFoldDB" id="A0A183HVJ4"/>
<dbReference type="WBParaSite" id="OFLC_0001150601-mRNA-1">
    <property type="protein sequence ID" value="OFLC_0001150601-mRNA-1"/>
    <property type="gene ID" value="OFLC_0001150601"/>
</dbReference>